<evidence type="ECO:0000313" key="1">
    <source>
        <dbReference type="EMBL" id="PVY95748.1"/>
    </source>
</evidence>
<comment type="caution">
    <text evidence="1">The sequence shown here is derived from an EMBL/GenBank/DDBJ whole genome shotgun (WGS) entry which is preliminary data.</text>
</comment>
<reference evidence="1 2" key="1">
    <citation type="submission" date="2018-04" db="EMBL/GenBank/DDBJ databases">
        <title>Genomic Encyclopedia of Type Strains, Phase IV (KMG-IV): sequencing the most valuable type-strain genomes for metagenomic binning, comparative biology and taxonomic classification.</title>
        <authorList>
            <person name="Goeker M."/>
        </authorList>
    </citation>
    <scope>NUCLEOTIDE SEQUENCE [LARGE SCALE GENOMIC DNA]</scope>
    <source>
        <strain evidence="1 2">DSM 20705</strain>
    </source>
</reference>
<evidence type="ECO:0000313" key="2">
    <source>
        <dbReference type="Proteomes" id="UP000245793"/>
    </source>
</evidence>
<organism evidence="1 2">
    <name type="scientific">Ezakiella coagulans</name>
    <dbReference type="NCBI Taxonomy" id="46507"/>
    <lineage>
        <taxon>Bacteria</taxon>
        <taxon>Bacillati</taxon>
        <taxon>Bacillota</taxon>
        <taxon>Tissierellia</taxon>
        <taxon>Ezakiella</taxon>
    </lineage>
</organism>
<dbReference type="AlphaFoldDB" id="A0A2U1E728"/>
<dbReference type="EMBL" id="QEKV01000001">
    <property type="protein sequence ID" value="PVY95748.1"/>
    <property type="molecule type" value="Genomic_DNA"/>
</dbReference>
<proteinExistence type="predicted"/>
<keyword evidence="2" id="KW-1185">Reference proteome</keyword>
<protein>
    <submittedName>
        <fullName evidence="1">Uncharacterized protein</fullName>
    </submittedName>
</protein>
<dbReference type="Proteomes" id="UP000245793">
    <property type="component" value="Unassembled WGS sequence"/>
</dbReference>
<sequence length="196" mass="22827">MYIHNFAREDSKGAFVELSDFSFDIGKILINFVKYDENTHKTEFTIPIYLDFKEYLALVEEVRSGRIYKHIIEEKNKGNIFANINQILSGDSPEKAKTKKYPFEVPNGKAVSKSFSFSVSKKSGYLLKASLGLGREDEKGLIIPDGKIINYIQIPINHKELFGFLRYGEIRIMAYENMKMMHFKDEFNLSNWTWQK</sequence>
<name>A0A2U1E728_9FIRM</name>
<gene>
    <name evidence="1" type="ORF">C7381_101277</name>
</gene>
<dbReference type="RefSeq" id="WP_116479637.1">
    <property type="nucleotide sequence ID" value="NZ_QEKV01000001.1"/>
</dbReference>
<accession>A0A2U1E728</accession>